<proteinExistence type="predicted"/>
<dbReference type="OrthoDB" id="147994at2"/>
<comment type="caution">
    <text evidence="2">The sequence shown here is derived from an EMBL/GenBank/DDBJ whole genome shotgun (WGS) entry which is preliminary data.</text>
</comment>
<feature type="transmembrane region" description="Helical" evidence="1">
    <location>
        <begin position="75"/>
        <end position="98"/>
    </location>
</feature>
<dbReference type="AlphaFoldDB" id="D6TH61"/>
<accession>D6TH61</accession>
<dbReference type="Proteomes" id="UP000004508">
    <property type="component" value="Unassembled WGS sequence"/>
</dbReference>
<evidence type="ECO:0000313" key="2">
    <source>
        <dbReference type="EMBL" id="EFH90803.1"/>
    </source>
</evidence>
<keyword evidence="1" id="KW-0812">Transmembrane</keyword>
<organism evidence="2 3">
    <name type="scientific">Ktedonobacter racemifer DSM 44963</name>
    <dbReference type="NCBI Taxonomy" id="485913"/>
    <lineage>
        <taxon>Bacteria</taxon>
        <taxon>Bacillati</taxon>
        <taxon>Chloroflexota</taxon>
        <taxon>Ktedonobacteria</taxon>
        <taxon>Ktedonobacterales</taxon>
        <taxon>Ktedonobacteraceae</taxon>
        <taxon>Ktedonobacter</taxon>
    </lineage>
</organism>
<keyword evidence="3" id="KW-1185">Reference proteome</keyword>
<evidence type="ECO:0000256" key="1">
    <source>
        <dbReference type="SAM" id="Phobius"/>
    </source>
</evidence>
<dbReference type="InParanoid" id="D6TH61"/>
<sequence length="344" mass="38283">MKKFDIEQEYSDLLEQEHDQVTRTLLSDLHTAYTHPVPPLWLSWRTTKARYLEETLTKRTAALPRHFAPAHRFSLSMGTAIALLFVVVTLASASTFALSPQVREVLGLMSFGNPPSEVIHNSDYTLRHQSRTIGGVEVTLEGVYADQVEISIGFSTRSTSKNTPPIDVPQLRTKQGQTLPGYIGGITSESAQAWSYDATSITGNPRQLDLLLDISIGHERATIAFTAPFHPGKVIQFNGLQATSNGVTLTLDKMVHARSGTEFFIRGYQGKRGFRTQATLSSSEASNYEMSGMPEFKRVIYARYIPIEKSKNWSLTIKDIIPKGNPDTPKDAKPSTWTFNFQVS</sequence>
<evidence type="ECO:0008006" key="4">
    <source>
        <dbReference type="Google" id="ProtNLM"/>
    </source>
</evidence>
<reference evidence="2 3" key="1">
    <citation type="journal article" date="2011" name="Stand. Genomic Sci.">
        <title>Non-contiguous finished genome sequence and contextual data of the filamentous soil bacterium Ktedonobacter racemifer type strain (SOSP1-21).</title>
        <authorList>
            <person name="Chang Y.J."/>
            <person name="Land M."/>
            <person name="Hauser L."/>
            <person name="Chertkov O."/>
            <person name="Del Rio T.G."/>
            <person name="Nolan M."/>
            <person name="Copeland A."/>
            <person name="Tice H."/>
            <person name="Cheng J.F."/>
            <person name="Lucas S."/>
            <person name="Han C."/>
            <person name="Goodwin L."/>
            <person name="Pitluck S."/>
            <person name="Ivanova N."/>
            <person name="Ovchinikova G."/>
            <person name="Pati A."/>
            <person name="Chen A."/>
            <person name="Palaniappan K."/>
            <person name="Mavromatis K."/>
            <person name="Liolios K."/>
            <person name="Brettin T."/>
            <person name="Fiebig A."/>
            <person name="Rohde M."/>
            <person name="Abt B."/>
            <person name="Goker M."/>
            <person name="Detter J.C."/>
            <person name="Woyke T."/>
            <person name="Bristow J."/>
            <person name="Eisen J.A."/>
            <person name="Markowitz V."/>
            <person name="Hugenholtz P."/>
            <person name="Kyrpides N.C."/>
            <person name="Klenk H.P."/>
            <person name="Lapidus A."/>
        </authorList>
    </citation>
    <scope>NUCLEOTIDE SEQUENCE [LARGE SCALE GENOMIC DNA]</scope>
    <source>
        <strain evidence="3">DSM 44963</strain>
    </source>
</reference>
<gene>
    <name evidence="2" type="ORF">Krac_12442</name>
</gene>
<name>D6TH61_KTERA</name>
<keyword evidence="1" id="KW-1133">Transmembrane helix</keyword>
<evidence type="ECO:0000313" key="3">
    <source>
        <dbReference type="Proteomes" id="UP000004508"/>
    </source>
</evidence>
<dbReference type="RefSeq" id="WP_007908458.1">
    <property type="nucleotide sequence ID" value="NZ_ADVG01000001.1"/>
</dbReference>
<keyword evidence="1" id="KW-0472">Membrane</keyword>
<dbReference type="EMBL" id="ADVG01000001">
    <property type="protein sequence ID" value="EFH90803.1"/>
    <property type="molecule type" value="Genomic_DNA"/>
</dbReference>
<protein>
    <recommendedName>
        <fullName evidence="4">DUF4179 domain-containing protein</fullName>
    </recommendedName>
</protein>